<evidence type="ECO:0000256" key="1">
    <source>
        <dbReference type="ARBA" id="ARBA00022603"/>
    </source>
</evidence>
<evidence type="ECO:0000256" key="6">
    <source>
        <dbReference type="ARBA" id="ARBA00023453"/>
    </source>
</evidence>
<reference evidence="7" key="1">
    <citation type="submission" date="2020-06" db="EMBL/GenBank/DDBJ databases">
        <authorList>
            <person name="Li T."/>
            <person name="Hu X."/>
            <person name="Zhang T."/>
            <person name="Song X."/>
            <person name="Zhang H."/>
            <person name="Dai N."/>
            <person name="Sheng W."/>
            <person name="Hou X."/>
            <person name="Wei L."/>
        </authorList>
    </citation>
    <scope>NUCLEOTIDE SEQUENCE</scope>
    <source>
        <strain evidence="7">K16</strain>
        <tissue evidence="7">Leaf</tissue>
    </source>
</reference>
<dbReference type="InterPro" id="IPR050362">
    <property type="entry name" value="Cation-dep_OMT"/>
</dbReference>
<dbReference type="PANTHER" id="PTHR10509:SF34">
    <property type="entry name" value="TAPETUM-SPECIFIC METHYLTRANSFERASE 1"/>
    <property type="match status" value="1"/>
</dbReference>
<dbReference type="GO" id="GO:0032259">
    <property type="term" value="P:methylation"/>
    <property type="evidence" value="ECO:0007669"/>
    <property type="project" value="UniProtKB-KW"/>
</dbReference>
<dbReference type="Gene3D" id="3.40.50.150">
    <property type="entry name" value="Vaccinia Virus protein VP39"/>
    <property type="match status" value="2"/>
</dbReference>
<comment type="caution">
    <text evidence="7">The sequence shown here is derived from an EMBL/GenBank/DDBJ whole genome shotgun (WGS) entry which is preliminary data.</text>
</comment>
<protein>
    <submittedName>
        <fullName evidence="7">Flavonoid 3',5'-methyltransferase</fullName>
    </submittedName>
</protein>
<dbReference type="InterPro" id="IPR029063">
    <property type="entry name" value="SAM-dependent_MTases_sf"/>
</dbReference>
<keyword evidence="8" id="KW-1185">Reference proteome</keyword>
<evidence type="ECO:0000256" key="2">
    <source>
        <dbReference type="ARBA" id="ARBA00022679"/>
    </source>
</evidence>
<dbReference type="PROSITE" id="PS51682">
    <property type="entry name" value="SAM_OMT_I"/>
    <property type="match status" value="1"/>
</dbReference>
<evidence type="ECO:0000313" key="7">
    <source>
        <dbReference type="EMBL" id="KAK4402651.1"/>
    </source>
</evidence>
<dbReference type="SUPFAM" id="SSF53335">
    <property type="entry name" value="S-adenosyl-L-methionine-dependent methyltransferases"/>
    <property type="match status" value="2"/>
</dbReference>
<dbReference type="PANTHER" id="PTHR10509">
    <property type="entry name" value="O-METHYLTRANSFERASE-RELATED"/>
    <property type="match status" value="1"/>
</dbReference>
<keyword evidence="3" id="KW-0949">S-adenosyl-L-methionine</keyword>
<accession>A0AAE2BYR3</accession>
<reference evidence="7" key="2">
    <citation type="journal article" date="2024" name="Plant">
        <title>Genomic evolution and insights into agronomic trait innovations of Sesamum species.</title>
        <authorList>
            <person name="Miao H."/>
            <person name="Wang L."/>
            <person name="Qu L."/>
            <person name="Liu H."/>
            <person name="Sun Y."/>
            <person name="Le M."/>
            <person name="Wang Q."/>
            <person name="Wei S."/>
            <person name="Zheng Y."/>
            <person name="Lin W."/>
            <person name="Duan Y."/>
            <person name="Cao H."/>
            <person name="Xiong S."/>
            <person name="Wang X."/>
            <person name="Wei L."/>
            <person name="Li C."/>
            <person name="Ma Q."/>
            <person name="Ju M."/>
            <person name="Zhao R."/>
            <person name="Li G."/>
            <person name="Mu C."/>
            <person name="Tian Q."/>
            <person name="Mei H."/>
            <person name="Zhang T."/>
            <person name="Gao T."/>
            <person name="Zhang H."/>
        </authorList>
    </citation>
    <scope>NUCLEOTIDE SEQUENCE</scope>
    <source>
        <strain evidence="7">K16</strain>
    </source>
</reference>
<keyword evidence="2" id="KW-0808">Transferase</keyword>
<dbReference type="GO" id="GO:0046872">
    <property type="term" value="F:metal ion binding"/>
    <property type="evidence" value="ECO:0007669"/>
    <property type="project" value="UniProtKB-KW"/>
</dbReference>
<comment type="similarity">
    <text evidence="6">Belongs to the class I-like SAM-binding methyltransferase superfamily. Cation-dependent O-methyltransferase family.</text>
</comment>
<evidence type="ECO:0000256" key="4">
    <source>
        <dbReference type="ARBA" id="ARBA00022723"/>
    </source>
</evidence>
<name>A0AAE2BYR3_9LAMI</name>
<dbReference type="InterPro" id="IPR002935">
    <property type="entry name" value="SAM_O-MeTrfase"/>
</dbReference>
<keyword evidence="1" id="KW-0489">Methyltransferase</keyword>
<dbReference type="GO" id="GO:0008757">
    <property type="term" value="F:S-adenosylmethionine-dependent methyltransferase activity"/>
    <property type="evidence" value="ECO:0007669"/>
    <property type="project" value="TreeGrafter"/>
</dbReference>
<organism evidence="7 8">
    <name type="scientific">Sesamum angolense</name>
    <dbReference type="NCBI Taxonomy" id="2727404"/>
    <lineage>
        <taxon>Eukaryota</taxon>
        <taxon>Viridiplantae</taxon>
        <taxon>Streptophyta</taxon>
        <taxon>Embryophyta</taxon>
        <taxon>Tracheophyta</taxon>
        <taxon>Spermatophyta</taxon>
        <taxon>Magnoliopsida</taxon>
        <taxon>eudicotyledons</taxon>
        <taxon>Gunneridae</taxon>
        <taxon>Pentapetalae</taxon>
        <taxon>asterids</taxon>
        <taxon>lamiids</taxon>
        <taxon>Lamiales</taxon>
        <taxon>Pedaliaceae</taxon>
        <taxon>Sesamum</taxon>
    </lineage>
</organism>
<dbReference type="EMBL" id="JACGWL010000005">
    <property type="protein sequence ID" value="KAK4402651.1"/>
    <property type="molecule type" value="Genomic_DNA"/>
</dbReference>
<evidence type="ECO:0000313" key="8">
    <source>
        <dbReference type="Proteomes" id="UP001289374"/>
    </source>
</evidence>
<keyword evidence="4" id="KW-0479">Metal-binding</keyword>
<dbReference type="GO" id="GO:0009809">
    <property type="term" value="P:lignin biosynthetic process"/>
    <property type="evidence" value="ECO:0007669"/>
    <property type="project" value="UniProtKB-KW"/>
</dbReference>
<keyword evidence="5" id="KW-0438">Lignin biosynthesis</keyword>
<gene>
    <name evidence="7" type="ORF">Sango_1005800</name>
</gene>
<proteinExistence type="inferred from homology"/>
<evidence type="ECO:0000256" key="3">
    <source>
        <dbReference type="ARBA" id="ARBA00022691"/>
    </source>
</evidence>
<dbReference type="GO" id="GO:0008171">
    <property type="term" value="F:O-methyltransferase activity"/>
    <property type="evidence" value="ECO:0007669"/>
    <property type="project" value="InterPro"/>
</dbReference>
<dbReference type="Proteomes" id="UP001289374">
    <property type="component" value="Unassembled WGS sequence"/>
</dbReference>
<dbReference type="AlphaFoldDB" id="A0AAE2BYR3"/>
<evidence type="ECO:0000256" key="5">
    <source>
        <dbReference type="ARBA" id="ARBA00022733"/>
    </source>
</evidence>
<dbReference type="Pfam" id="PF01596">
    <property type="entry name" value="Methyltransf_3"/>
    <property type="match status" value="2"/>
</dbReference>
<sequence length="289" mass="32819">MKDKFYGTILQSDALAKVHFFAPILILITTCWRQVHIREHEQLKELRHATVDKYQFWSLMNVPADEGQFLSMLLKIMNAKKTIEVGVFTGYSLLSTALALPDDGKIIAIDPDREAYETGLPFIQKANMAHKIQFIQSDAMKVMNDFLSKIIAIDPDREAYETGLPFIQKANMAHKIQFIQSDAMKVMNDFLSKGEEGTFDFAFVDADKENYINYHEELLKLVKVGGIIAYDNTLWSGTVAASEDDEMQEYLKGCRGHIIKLNSFLANDDRIELAHLSIGDGLTLCKRLK</sequence>